<dbReference type="SMART" id="SM00387">
    <property type="entry name" value="HATPase_c"/>
    <property type="match status" value="2"/>
</dbReference>
<reference evidence="12 13" key="1">
    <citation type="submission" date="2024-06" db="EMBL/GenBank/DDBJ databases">
        <title>The Natural Products Discovery Center: Release of the First 8490 Sequenced Strains for Exploring Actinobacteria Biosynthetic Diversity.</title>
        <authorList>
            <person name="Kalkreuter E."/>
            <person name="Kautsar S.A."/>
            <person name="Yang D."/>
            <person name="Bader C.D."/>
            <person name="Teijaro C.N."/>
            <person name="Fluegel L."/>
            <person name="Davis C.M."/>
            <person name="Simpson J.R."/>
            <person name="Lauterbach L."/>
            <person name="Steele A.D."/>
            <person name="Gui C."/>
            <person name="Meng S."/>
            <person name="Li G."/>
            <person name="Viehrig K."/>
            <person name="Ye F."/>
            <person name="Su P."/>
            <person name="Kiefer A.F."/>
            <person name="Nichols A."/>
            <person name="Cepeda A.J."/>
            <person name="Yan W."/>
            <person name="Fan B."/>
            <person name="Jiang Y."/>
            <person name="Adhikari A."/>
            <person name="Zheng C.-J."/>
            <person name="Schuster L."/>
            <person name="Cowan T.M."/>
            <person name="Smanski M.J."/>
            <person name="Chevrette M.G."/>
            <person name="De Carvalho L.P.S."/>
            <person name="Shen B."/>
        </authorList>
    </citation>
    <scope>NUCLEOTIDE SEQUENCE [LARGE SCALE GENOMIC DNA]</scope>
    <source>
        <strain evidence="12 13">NPDC048117</strain>
    </source>
</reference>
<dbReference type="SUPFAM" id="SSF52172">
    <property type="entry name" value="CheY-like"/>
    <property type="match status" value="1"/>
</dbReference>
<comment type="catalytic activity">
    <reaction evidence="1">
        <text>ATP + protein L-histidine = ADP + protein N-phospho-L-histidine.</text>
        <dbReference type="EC" id="2.7.13.3"/>
    </reaction>
</comment>
<keyword evidence="4 7" id="KW-0597">Phosphoprotein</keyword>
<dbReference type="InterPro" id="IPR036097">
    <property type="entry name" value="HisK_dim/P_sf"/>
</dbReference>
<dbReference type="SUPFAM" id="SSF47384">
    <property type="entry name" value="Homodimeric domain of signal transducing histidine kinase"/>
    <property type="match status" value="1"/>
</dbReference>
<evidence type="ECO:0000256" key="5">
    <source>
        <dbReference type="ARBA" id="ARBA00022777"/>
    </source>
</evidence>
<dbReference type="Pfam" id="PF00512">
    <property type="entry name" value="HisKA"/>
    <property type="match status" value="1"/>
</dbReference>
<keyword evidence="5" id="KW-0418">Kinase</keyword>
<evidence type="ECO:0000256" key="3">
    <source>
        <dbReference type="ARBA" id="ARBA00012438"/>
    </source>
</evidence>
<dbReference type="Pfam" id="PF07228">
    <property type="entry name" value="SpoIIE"/>
    <property type="match status" value="1"/>
</dbReference>
<dbReference type="PROSITE" id="PS50110">
    <property type="entry name" value="RESPONSE_REGULATORY"/>
    <property type="match status" value="1"/>
</dbReference>
<evidence type="ECO:0000256" key="6">
    <source>
        <dbReference type="ARBA" id="ARBA00023012"/>
    </source>
</evidence>
<dbReference type="InterPro" id="IPR001610">
    <property type="entry name" value="PAC"/>
</dbReference>
<keyword evidence="13" id="KW-1185">Reference proteome</keyword>
<feature type="compositionally biased region" description="Gly residues" evidence="8">
    <location>
        <begin position="225"/>
        <end position="237"/>
    </location>
</feature>
<dbReference type="CDD" id="cd00130">
    <property type="entry name" value="PAS"/>
    <property type="match status" value="1"/>
</dbReference>
<dbReference type="InterPro" id="IPR003661">
    <property type="entry name" value="HisK_dim/P_dom"/>
</dbReference>
<dbReference type="InterPro" id="IPR001932">
    <property type="entry name" value="PPM-type_phosphatase-like_dom"/>
</dbReference>
<feature type="domain" description="PAS" evidence="11">
    <location>
        <begin position="805"/>
        <end position="869"/>
    </location>
</feature>
<dbReference type="PANTHER" id="PTHR43547:SF2">
    <property type="entry name" value="HYBRID SIGNAL TRANSDUCTION HISTIDINE KINASE C"/>
    <property type="match status" value="1"/>
</dbReference>
<feature type="compositionally biased region" description="Low complexity" evidence="8">
    <location>
        <begin position="255"/>
        <end position="278"/>
    </location>
</feature>
<proteinExistence type="predicted"/>
<dbReference type="SMART" id="SM00448">
    <property type="entry name" value="REC"/>
    <property type="match status" value="1"/>
</dbReference>
<feature type="compositionally biased region" description="Pro residues" evidence="8">
    <location>
        <begin position="280"/>
        <end position="292"/>
    </location>
</feature>
<keyword evidence="6" id="KW-0902">Two-component regulatory system</keyword>
<accession>A0ABV3EXL2</accession>
<feature type="region of interest" description="Disordered" evidence="8">
    <location>
        <begin position="629"/>
        <end position="663"/>
    </location>
</feature>
<comment type="subcellular location">
    <subcellularLocation>
        <location evidence="2">Cell membrane</location>
    </subcellularLocation>
</comment>
<evidence type="ECO:0000256" key="1">
    <source>
        <dbReference type="ARBA" id="ARBA00000085"/>
    </source>
</evidence>
<evidence type="ECO:0000313" key="13">
    <source>
        <dbReference type="Proteomes" id="UP001551584"/>
    </source>
</evidence>
<keyword evidence="5" id="KW-0808">Transferase</keyword>
<dbReference type="SUPFAM" id="SSF55785">
    <property type="entry name" value="PYP-like sensor domain (PAS domain)"/>
    <property type="match status" value="2"/>
</dbReference>
<dbReference type="InterPro" id="IPR036890">
    <property type="entry name" value="HATPase_C_sf"/>
</dbReference>
<dbReference type="RefSeq" id="WP_359277045.1">
    <property type="nucleotide sequence ID" value="NZ_JBEZNA010000091.1"/>
</dbReference>
<dbReference type="Pfam" id="PF00072">
    <property type="entry name" value="Response_reg"/>
    <property type="match status" value="1"/>
</dbReference>
<dbReference type="PROSITE" id="PS50112">
    <property type="entry name" value="PAS"/>
    <property type="match status" value="1"/>
</dbReference>
<evidence type="ECO:0000259" key="9">
    <source>
        <dbReference type="PROSITE" id="PS50109"/>
    </source>
</evidence>
<feature type="compositionally biased region" description="Low complexity" evidence="8">
    <location>
        <begin position="629"/>
        <end position="645"/>
    </location>
</feature>
<dbReference type="SUPFAM" id="SSF55874">
    <property type="entry name" value="ATPase domain of HSP90 chaperone/DNA topoisomerase II/histidine kinase"/>
    <property type="match status" value="2"/>
</dbReference>
<dbReference type="Pfam" id="PF08448">
    <property type="entry name" value="PAS_4"/>
    <property type="match status" value="1"/>
</dbReference>
<dbReference type="EC" id="2.7.13.3" evidence="3"/>
<dbReference type="InterPro" id="IPR005467">
    <property type="entry name" value="His_kinase_dom"/>
</dbReference>
<evidence type="ECO:0000256" key="2">
    <source>
        <dbReference type="ARBA" id="ARBA00004236"/>
    </source>
</evidence>
<dbReference type="InterPro" id="IPR004358">
    <property type="entry name" value="Sig_transdc_His_kin-like_C"/>
</dbReference>
<dbReference type="Pfam" id="PF13581">
    <property type="entry name" value="HATPase_c_2"/>
    <property type="match status" value="1"/>
</dbReference>
<evidence type="ECO:0000259" key="10">
    <source>
        <dbReference type="PROSITE" id="PS50110"/>
    </source>
</evidence>
<dbReference type="Proteomes" id="UP001551584">
    <property type="component" value="Unassembled WGS sequence"/>
</dbReference>
<evidence type="ECO:0000256" key="8">
    <source>
        <dbReference type="SAM" id="MobiDB-lite"/>
    </source>
</evidence>
<dbReference type="Gene3D" id="1.10.287.130">
    <property type="match status" value="1"/>
</dbReference>
<dbReference type="Gene3D" id="3.40.50.2300">
    <property type="match status" value="1"/>
</dbReference>
<feature type="domain" description="Histidine kinase" evidence="9">
    <location>
        <begin position="376"/>
        <end position="593"/>
    </location>
</feature>
<feature type="region of interest" description="Disordered" evidence="8">
    <location>
        <begin position="221"/>
        <end position="295"/>
    </location>
</feature>
<feature type="domain" description="Response regulatory" evidence="10">
    <location>
        <begin position="673"/>
        <end position="789"/>
    </location>
</feature>
<dbReference type="SMART" id="SM00388">
    <property type="entry name" value="HisKA"/>
    <property type="match status" value="1"/>
</dbReference>
<dbReference type="InterPro" id="IPR036457">
    <property type="entry name" value="PPM-type-like_dom_sf"/>
</dbReference>
<dbReference type="Gene3D" id="3.30.450.20">
    <property type="entry name" value="PAS domain"/>
    <property type="match status" value="2"/>
</dbReference>
<dbReference type="EMBL" id="JBEZNA010000091">
    <property type="protein sequence ID" value="MEU9580915.1"/>
    <property type="molecule type" value="Genomic_DNA"/>
</dbReference>
<name>A0ABV3EXL2_9ACTN</name>
<dbReference type="InterPro" id="IPR003594">
    <property type="entry name" value="HATPase_dom"/>
</dbReference>
<dbReference type="CDD" id="cd16922">
    <property type="entry name" value="HATPase_EvgS-ArcB-TorS-like"/>
    <property type="match status" value="1"/>
</dbReference>
<organism evidence="12 13">
    <name type="scientific">Streptomyces chilikensis</name>
    <dbReference type="NCBI Taxonomy" id="1194079"/>
    <lineage>
        <taxon>Bacteria</taxon>
        <taxon>Bacillati</taxon>
        <taxon>Actinomycetota</taxon>
        <taxon>Actinomycetes</taxon>
        <taxon>Kitasatosporales</taxon>
        <taxon>Streptomycetaceae</taxon>
        <taxon>Streptomyces</taxon>
    </lineage>
</organism>
<dbReference type="InterPro" id="IPR000014">
    <property type="entry name" value="PAS"/>
</dbReference>
<dbReference type="NCBIfam" id="TIGR00229">
    <property type="entry name" value="sensory_box"/>
    <property type="match status" value="1"/>
</dbReference>
<dbReference type="PRINTS" id="PR00344">
    <property type="entry name" value="BCTRLSENSOR"/>
</dbReference>
<dbReference type="Pfam" id="PF02518">
    <property type="entry name" value="HATPase_c"/>
    <property type="match status" value="1"/>
</dbReference>
<evidence type="ECO:0000256" key="7">
    <source>
        <dbReference type="PROSITE-ProRule" id="PRU00169"/>
    </source>
</evidence>
<feature type="modified residue" description="4-aspartylphosphate" evidence="7">
    <location>
        <position position="722"/>
    </location>
</feature>
<dbReference type="InterPro" id="IPR001789">
    <property type="entry name" value="Sig_transdc_resp-reg_receiver"/>
</dbReference>
<dbReference type="Gene3D" id="3.60.40.10">
    <property type="entry name" value="PPM-type phosphatase domain"/>
    <property type="match status" value="1"/>
</dbReference>
<dbReference type="SMART" id="SM00091">
    <property type="entry name" value="PAS"/>
    <property type="match status" value="1"/>
</dbReference>
<dbReference type="InterPro" id="IPR035965">
    <property type="entry name" value="PAS-like_dom_sf"/>
</dbReference>
<dbReference type="SMART" id="SM00086">
    <property type="entry name" value="PAC"/>
    <property type="match status" value="2"/>
</dbReference>
<comment type="caution">
    <text evidence="12">The sequence shown here is derived from an EMBL/GenBank/DDBJ whole genome shotgun (WGS) entry which is preliminary data.</text>
</comment>
<dbReference type="CDD" id="cd16936">
    <property type="entry name" value="HATPase_RsbW-like"/>
    <property type="match status" value="1"/>
</dbReference>
<dbReference type="SUPFAM" id="SSF55781">
    <property type="entry name" value="GAF domain-like"/>
    <property type="match status" value="1"/>
</dbReference>
<sequence>MAPSPSAGRPEPAGSDVFAADPEVARDLATVDWAATPLGPPEGWPQSLRTAVSILLSSRFSMWMAWGPELTFFCNDAYRRDTLGQKYPWALGRPAREVWAEIWHEIGPRIHTVLTTGSATWDQGLQLFLQRSGYPEETYHTFSYSPLRDDAGQVVGMLCVVTEETERVIGERRMATLRDLGSDPSVVRTEQQMLAFAARQLGRNPYDLPFTLTYLFDGDGEDGADGTGEGGPGGGARLAGASGIAPGHPLAPRSLLPGATTPWPAAGPGDGPGLVDLTRPPGPAEGAEPPPTGAWEEPPAGVLLLPLPRQGGAPYGFLVAALNRYRPLDKGYRSFLELVAGHVAAGIASARSYRSQQRRAEELAELDRAKTVFFSNVSHEFRTPLTLIMGPLEELRTRLADAGPPVREELEVAHRNGLRMGRLVNTLLDFSQIEAGRMKASFAPVDLSAATADLAGVFRSAVERAGLTLDVDCPPLGEPVRLDGSLWEKVVLNLLGNALKYTFEGTIRVAVRRDGDHAVVTFADTGVGIPAAELPRLFNRFHRIRNSHARSHEGSGIGLALVRELVSLHGGTITAESTEGRGTVFTVRLRFGDAHLPPGSLVAAAPHTPVTADARPYVQEALDPPAVWSAPGGAAGEEGSAVLPGPAAPPAPSVPAAAPAPDTPFARGTAGARVLVADDNADMRGYLTRLLTGAGYRVRAVGDGTEALEAARAVQPDLIVGDVMMPRVDGLAMVAALRADSRTAAVPVLLLSARAGQEASIEGLEAGADDYLVKPFAAAELLARVRANVELARMRGRHARWRAALVDALQEAFFVCDETGTVLEVNAAYHEILGHGPDRLPGPHRPWEGTGREARDRWARAFRDALSGRPGRCTLPVDRADGQRIWISVSCNEARDPDTGRRVVVGTFRDITAEHYAVQRDGALAALALRFAQAAGPDEALAGALDELRLLWRAGQVLAVVFGDRSEPCLAAVGDGAADRWGRLPEEDRAELTRLRDRPALTPLADGGRAHVVLEHPEGPLVLRVDLGGRRPFTPEDQVLLSLLAGRLAQGLTRAHQADQHRRTALALQRAILGPARLPQGFAVRYEPAVPPLEVGGDWYDTVPLAGGRIGIVVGDCVGRGLDAATVMGQLRSACRALLLQEAGPARTLAALDHFAAGVPGALCTTLFCGVLDPGTGRLVYAGAGHPPGILAGPDGEVTLLDRARGLPLAVRPGAERPEAECVVPPRSTLLLYTDGLVERRRRPLSEGIALAGEALQEGRNLGADELAARVMDRLAPEGGYDDDVALLLYRHPGPLELTFPAESSQLAVTRGTLRGWLQRCDLPPGLAQRVLVAAGEACANAVEHGHRDHPGGPVRLSAAAGADEIRLTVEDSGRWKPPRPDDSHHRGRGIALMNAMMQEVAVTPGETGTTVRMLTRIER</sequence>
<dbReference type="CDD" id="cd17574">
    <property type="entry name" value="REC_OmpR"/>
    <property type="match status" value="1"/>
</dbReference>
<dbReference type="PANTHER" id="PTHR43547">
    <property type="entry name" value="TWO-COMPONENT HISTIDINE KINASE"/>
    <property type="match status" value="1"/>
</dbReference>
<dbReference type="CDD" id="cd00082">
    <property type="entry name" value="HisKA"/>
    <property type="match status" value="1"/>
</dbReference>
<dbReference type="PROSITE" id="PS50109">
    <property type="entry name" value="HIS_KIN"/>
    <property type="match status" value="1"/>
</dbReference>
<dbReference type="SMART" id="SM00331">
    <property type="entry name" value="PP2C_SIG"/>
    <property type="match status" value="1"/>
</dbReference>
<dbReference type="InterPro" id="IPR013656">
    <property type="entry name" value="PAS_4"/>
</dbReference>
<dbReference type="InterPro" id="IPR011006">
    <property type="entry name" value="CheY-like_superfamily"/>
</dbReference>
<evidence type="ECO:0000313" key="12">
    <source>
        <dbReference type="EMBL" id="MEU9580915.1"/>
    </source>
</evidence>
<gene>
    <name evidence="12" type="ORF">AB0D95_27210</name>
</gene>
<evidence type="ECO:0000259" key="11">
    <source>
        <dbReference type="PROSITE" id="PS50112"/>
    </source>
</evidence>
<dbReference type="Gene3D" id="3.30.565.10">
    <property type="entry name" value="Histidine kinase-like ATPase, C-terminal domain"/>
    <property type="match status" value="2"/>
</dbReference>
<protein>
    <recommendedName>
        <fullName evidence="3">histidine kinase</fullName>
        <ecNumber evidence="3">2.7.13.3</ecNumber>
    </recommendedName>
</protein>
<evidence type="ECO:0000256" key="4">
    <source>
        <dbReference type="ARBA" id="ARBA00022553"/>
    </source>
</evidence>